<protein>
    <submittedName>
        <fullName evidence="2">Uncharacterized protein</fullName>
    </submittedName>
</protein>
<evidence type="ECO:0000313" key="2">
    <source>
        <dbReference type="EMBL" id="CUN02445.1"/>
    </source>
</evidence>
<dbReference type="Proteomes" id="UP000095649">
    <property type="component" value="Unassembled WGS sequence"/>
</dbReference>
<evidence type="ECO:0000256" key="1">
    <source>
        <dbReference type="SAM" id="Phobius"/>
    </source>
</evidence>
<feature type="transmembrane region" description="Helical" evidence="1">
    <location>
        <begin position="12"/>
        <end position="35"/>
    </location>
</feature>
<organism evidence="2 3">
    <name type="scientific">Faecalibacterium prausnitzii</name>
    <dbReference type="NCBI Taxonomy" id="853"/>
    <lineage>
        <taxon>Bacteria</taxon>
        <taxon>Bacillati</taxon>
        <taxon>Bacillota</taxon>
        <taxon>Clostridia</taxon>
        <taxon>Eubacteriales</taxon>
        <taxon>Oscillospiraceae</taxon>
        <taxon>Faecalibacterium</taxon>
    </lineage>
</organism>
<keyword evidence="1" id="KW-0472">Membrane</keyword>
<keyword evidence="1" id="KW-1133">Transmembrane helix</keyword>
<feature type="transmembrane region" description="Helical" evidence="1">
    <location>
        <begin position="244"/>
        <end position="265"/>
    </location>
</feature>
<feature type="transmembrane region" description="Helical" evidence="1">
    <location>
        <begin position="167"/>
        <end position="188"/>
    </location>
</feature>
<gene>
    <name evidence="2" type="ORF">ERS852582_01589</name>
</gene>
<accession>A0A173TKP8</accession>
<name>A0A173TKP8_9FIRM</name>
<dbReference type="RefSeq" id="WP_055186055.1">
    <property type="nucleotide sequence ID" value="NZ_CYXN01000011.1"/>
</dbReference>
<dbReference type="EMBL" id="CYXN01000011">
    <property type="protein sequence ID" value="CUN02445.1"/>
    <property type="molecule type" value="Genomic_DNA"/>
</dbReference>
<proteinExistence type="predicted"/>
<dbReference type="OrthoDB" id="9816138at2"/>
<dbReference type="AlphaFoldDB" id="A0A173TKP8"/>
<keyword evidence="1" id="KW-0812">Transmembrane</keyword>
<reference evidence="2 3" key="1">
    <citation type="submission" date="2015-09" db="EMBL/GenBank/DDBJ databases">
        <authorList>
            <consortium name="Pathogen Informatics"/>
        </authorList>
    </citation>
    <scope>NUCLEOTIDE SEQUENCE [LARGE SCALE GENOMIC DNA]</scope>
    <source>
        <strain evidence="2 3">2789STDY5834970</strain>
    </source>
</reference>
<sequence length="272" mass="29783">MLKNLLKYEFRATGRTYGGLYLVWLLVALAMGISMRDEVWDNGSSQIWAYLMFAYFAIGVAIGVVCIVTIIQRFTKNLLGREGYLMHTLPVHPEQLVASKLISSMVWVICSGVVGILSVLLMLVGLGAFEDPKTVINGETITTGWGDVLKFSWKAIQSIGGEFWSELAWIIVLGLAGVAVLILCIYAACMIGHQFRNHSTIASILAFFLLQLIQGKLDVGGGIRVIVGSVAAMPMAYSASGNLWLVLLVTILIGAVYFVLTSWLMKNKLDLE</sequence>
<feature type="transmembrane region" description="Helical" evidence="1">
    <location>
        <begin position="47"/>
        <end position="71"/>
    </location>
</feature>
<feature type="transmembrane region" description="Helical" evidence="1">
    <location>
        <begin position="105"/>
        <end position="129"/>
    </location>
</feature>
<evidence type="ECO:0000313" key="3">
    <source>
        <dbReference type="Proteomes" id="UP000095649"/>
    </source>
</evidence>